<evidence type="ECO:0000259" key="4">
    <source>
        <dbReference type="Pfam" id="PF06761"/>
    </source>
</evidence>
<dbReference type="Pfam" id="PF06744">
    <property type="entry name" value="IcmF_C"/>
    <property type="match status" value="1"/>
</dbReference>
<feature type="compositionally biased region" description="Pro residues" evidence="1">
    <location>
        <begin position="1068"/>
        <end position="1077"/>
    </location>
</feature>
<evidence type="ECO:0000259" key="3">
    <source>
        <dbReference type="Pfam" id="PF06744"/>
    </source>
</evidence>
<dbReference type="OrthoDB" id="9758229at2"/>
<keyword evidence="2" id="KW-0472">Membrane</keyword>
<dbReference type="InterPro" id="IPR053156">
    <property type="entry name" value="T6SS_TssM-like"/>
</dbReference>
<feature type="region of interest" description="Disordered" evidence="1">
    <location>
        <begin position="808"/>
        <end position="831"/>
    </location>
</feature>
<dbReference type="RefSeq" id="WP_136959512.1">
    <property type="nucleotide sequence ID" value="NZ_CP039690.1"/>
</dbReference>
<evidence type="ECO:0000313" key="6">
    <source>
        <dbReference type="EMBL" id="QCI64056.1"/>
    </source>
</evidence>
<dbReference type="Pfam" id="PF06761">
    <property type="entry name" value="IcmF-related"/>
    <property type="match status" value="1"/>
</dbReference>
<dbReference type="InterPro" id="IPR010623">
    <property type="entry name" value="IcmF_C"/>
</dbReference>
<dbReference type="InterPro" id="IPR027417">
    <property type="entry name" value="P-loop_NTPase"/>
</dbReference>
<feature type="domain" description="IcmF-related" evidence="4">
    <location>
        <begin position="501"/>
        <end position="809"/>
    </location>
</feature>
<sequence>MKMKIWLLLVCYAIGGLALAALVWFVGPLIAIANVRPLDPAWVRWLIIGLIAVTLLAAIVITIVRRRKAEAMLAKSLEGEGQGEAEPTGDGEVLADKMKDALQTLRKASGASGDYLYDLPWYMIIGPPGSGKTTALINAGLKFPLARGMTPAAVAGVGGTRYCDWWFTEDAVLIDTAGRYTTQDSEQKGDQKSWLSFLELLKENRPKQPINGVIVCISLEDLVTGGPEMTRAHAEAIRARLIELHDHLKVDFPVYAMFTKADLVAGFVEFFGHLNEAGRKVVWGATFQTDDKTLNKVGEVPEEFDLLIERLNLELVDRLQDEPTPVSKVQVLSFPSQMAASKEAIVNFLGRIFEPTRYHANATLRGFYFTSGTQLGTPIDRLIGALSRSFGAQELAASGYSGMGKSYFLTDLITKVIVGEAGWVSTNRAVVRRNSLVRGAGFAAIALVCAGLFGAWWVSYQRNSELIEQTFQSTTRYRLIGEDVSAETVIADGDLSRPLRHLFHLRQMPAGYAERDMATPLPETFGLSQRPRLNSAAESTYQAALERHFRPRLLFRLETELRSRQQDAAYAYQALPIYLMLGGREPLAKDQVRAFLRNDWEQNQFRGAANADGRRVLGEHLDALMEFDPPTDTRAVALDEALIQETQRTLGRMGVIDRAFELIRSAAAQQRSRDWTAKAKGGQDAARVFEARVGEDLDAARVPFLFTYDGFHEAFLGRLAEVRAQVERERGLMGEVADQQALQRQFDQLEPALLARYGREFGSAWDTALRTLRIRSLTADRPRYVTLDAAARATSPLIALFESIRDETQLTRDRPKPAGAPATTSPATPPRVAFPAGVVPGAEIEASFRAMHVVVEAQGGRRPIDDLIKNLSDIHQSLMAMSDPAQTTAATQMFRTHLQSLRGNATRLPPPFSTMMQTAANSFDSDATGTTLARLGQALTEQVAEPCRLATAGRYPFTRGSTNDMSIGDFERLFGTNGTIDRFFAANLAPYADTTRRDWTWNQTNPVGRELPVALLRDFQRAAAIRETYMRTGAAGFSFVVRNMTMPQGIVSARLEVNGAILAKDAPEPPPPPPPAPSGLEILFGQRPPPPPQPQRPRPPDAPTPMQWPGPAGMQKAAVILVQDQAGRTATLERSGPWALFRLLEAGTVQRSGETVIATFSVGGREVAYQINVAAAVNPLTSTVLREFRCPGGR</sequence>
<feature type="transmembrane region" description="Helical" evidence="2">
    <location>
        <begin position="41"/>
        <end position="64"/>
    </location>
</feature>
<keyword evidence="7" id="KW-1185">Reference proteome</keyword>
<reference evidence="6 7" key="1">
    <citation type="submission" date="2019-04" db="EMBL/GenBank/DDBJ databases">
        <title>Phreatobacter aquaticus sp. nov.</title>
        <authorList>
            <person name="Choi A."/>
        </authorList>
    </citation>
    <scope>NUCLEOTIDE SEQUENCE [LARGE SCALE GENOMIC DNA]</scope>
    <source>
        <strain evidence="6 7">KCTC 52518</strain>
    </source>
</reference>
<protein>
    <submittedName>
        <fullName evidence="6">Type VI secretion system membrane subunit TssM</fullName>
    </submittedName>
</protein>
<evidence type="ECO:0000256" key="2">
    <source>
        <dbReference type="SAM" id="Phobius"/>
    </source>
</evidence>
<feature type="region of interest" description="Disordered" evidence="1">
    <location>
        <begin position="1063"/>
        <end position="1110"/>
    </location>
</feature>
<feature type="compositionally biased region" description="Pro residues" evidence="1">
    <location>
        <begin position="1087"/>
        <end position="1108"/>
    </location>
</feature>
<name>A0A4D7B390_9HYPH</name>
<dbReference type="InterPro" id="IPR009612">
    <property type="entry name" value="IcmF-rel"/>
</dbReference>
<dbReference type="Proteomes" id="UP000298781">
    <property type="component" value="Chromosome"/>
</dbReference>
<keyword evidence="2" id="KW-0812">Transmembrane</keyword>
<proteinExistence type="predicted"/>
<dbReference type="AlphaFoldDB" id="A0A4D7B390"/>
<dbReference type="EMBL" id="CP039690">
    <property type="protein sequence ID" value="QCI64056.1"/>
    <property type="molecule type" value="Genomic_DNA"/>
</dbReference>
<feature type="compositionally biased region" description="Low complexity" evidence="1">
    <location>
        <begin position="817"/>
        <end position="826"/>
    </location>
</feature>
<dbReference type="PANTHER" id="PTHR36153">
    <property type="entry name" value="INNER MEMBRANE PROTEIN-RELATED"/>
    <property type="match status" value="1"/>
</dbReference>
<evidence type="ECO:0000313" key="7">
    <source>
        <dbReference type="Proteomes" id="UP000298781"/>
    </source>
</evidence>
<gene>
    <name evidence="6" type="primary">tssM</name>
    <name evidence="6" type="ORF">E8M01_07220</name>
</gene>
<dbReference type="SUPFAM" id="SSF52540">
    <property type="entry name" value="P-loop containing nucleoside triphosphate hydrolases"/>
    <property type="match status" value="1"/>
</dbReference>
<dbReference type="PANTHER" id="PTHR36153:SF1">
    <property type="entry name" value="TYPE VI SECRETION SYSTEM COMPONENT TSSM1"/>
    <property type="match status" value="1"/>
</dbReference>
<feature type="domain" description="Type VI secretion system component TssM1 N-terminal" evidence="5">
    <location>
        <begin position="188"/>
        <end position="444"/>
    </location>
</feature>
<accession>A0A4D7B390</accession>
<evidence type="ECO:0000259" key="5">
    <source>
        <dbReference type="Pfam" id="PF14331"/>
    </source>
</evidence>
<evidence type="ECO:0000256" key="1">
    <source>
        <dbReference type="SAM" id="MobiDB-lite"/>
    </source>
</evidence>
<dbReference type="InterPro" id="IPR017731">
    <property type="entry name" value="TssM1-like"/>
</dbReference>
<keyword evidence="2" id="KW-1133">Transmembrane helix</keyword>
<feature type="domain" description="Type VI secretion system IcmF C-terminal" evidence="3">
    <location>
        <begin position="1100"/>
        <end position="1173"/>
    </location>
</feature>
<dbReference type="CDD" id="cd00882">
    <property type="entry name" value="Ras_like_GTPase"/>
    <property type="match status" value="1"/>
</dbReference>
<dbReference type="NCBIfam" id="TIGR03348">
    <property type="entry name" value="VI_IcmF"/>
    <property type="match status" value="1"/>
</dbReference>
<organism evidence="6 7">
    <name type="scientific">Phreatobacter stygius</name>
    <dbReference type="NCBI Taxonomy" id="1940610"/>
    <lineage>
        <taxon>Bacteria</taxon>
        <taxon>Pseudomonadati</taxon>
        <taxon>Pseudomonadota</taxon>
        <taxon>Alphaproteobacteria</taxon>
        <taxon>Hyphomicrobiales</taxon>
        <taxon>Phreatobacteraceae</taxon>
        <taxon>Phreatobacter</taxon>
    </lineage>
</organism>
<dbReference type="InterPro" id="IPR025743">
    <property type="entry name" value="TssM1_N"/>
</dbReference>
<dbReference type="KEGG" id="pstg:E8M01_07220"/>
<dbReference type="Pfam" id="PF14331">
    <property type="entry name" value="IcmF-related_N"/>
    <property type="match status" value="1"/>
</dbReference>
<feature type="transmembrane region" description="Helical" evidence="2">
    <location>
        <begin position="436"/>
        <end position="458"/>
    </location>
</feature>